<reference evidence="2 3" key="1">
    <citation type="submission" date="2019-12" db="EMBL/GenBank/DDBJ databases">
        <authorList>
            <person name="Li C."/>
            <person name="Zhao J."/>
        </authorList>
    </citation>
    <scope>NUCLEOTIDE SEQUENCE [LARGE SCALE GENOMIC DNA]</scope>
    <source>
        <strain evidence="2 3">NEAU-DD11</strain>
    </source>
</reference>
<accession>A0A7X3G1C6</accession>
<proteinExistence type="predicted"/>
<evidence type="ECO:0000256" key="1">
    <source>
        <dbReference type="SAM" id="SignalP"/>
    </source>
</evidence>
<dbReference type="AlphaFoldDB" id="A0A7X3G1C6"/>
<keyword evidence="3" id="KW-1185">Reference proteome</keyword>
<feature type="chain" id="PRO_5031206648" description="Exo-alpha-sialidase" evidence="1">
    <location>
        <begin position="25"/>
        <end position="410"/>
    </location>
</feature>
<dbReference type="Gene3D" id="2.130.10.10">
    <property type="entry name" value="YVTN repeat-like/Quinoprotein amine dehydrogenase"/>
    <property type="match status" value="1"/>
</dbReference>
<sequence length="410" mass="42792">MIPSGRHVAGACALALLLAGCGGSDDPAAAPPVATQPTAPVAQPARADVLATAAGGIDSIAFSGDTAWLSLSNTATTDTAVVRAGLPLRADSAWSGVALGECGLAREDSGTWPLRAPSLRMLGSDLWLFQPWYDKGPDARPEHALCALSADRTTFVPRDAGLKACVGSVCTTLSMDELKRVDDRLYTNAGGGQNVLASNDGGAHWRVLTGFFDQDICTHPAFEIVGDRLLVGGECPLDSAFLRAYQLAADGVSLASRTALPVALPELENRNVQFIQATGTQRVFAGVEGGLLRSEDGGKSFKFVIQHPLSGGNNYPYIRHLLALAGKPDTLVAGGFDKATQKPYLAWSKDGGTTWTDLSTLLPGYARDLDDASVAEVTAIAQDPQGRVLVTVNESQGAQGRLVLVTLGTP</sequence>
<keyword evidence="1" id="KW-0732">Signal</keyword>
<evidence type="ECO:0000313" key="2">
    <source>
        <dbReference type="EMBL" id="MVW61660.1"/>
    </source>
</evidence>
<comment type="caution">
    <text evidence="2">The sequence shown here is derived from an EMBL/GenBank/DDBJ whole genome shotgun (WGS) entry which is preliminary data.</text>
</comment>
<evidence type="ECO:0008006" key="4">
    <source>
        <dbReference type="Google" id="ProtNLM"/>
    </source>
</evidence>
<evidence type="ECO:0000313" key="3">
    <source>
        <dbReference type="Proteomes" id="UP000443353"/>
    </source>
</evidence>
<protein>
    <recommendedName>
        <fullName evidence="4">Exo-alpha-sialidase</fullName>
    </recommendedName>
</protein>
<name>A0A7X3G1C6_9BURK</name>
<dbReference type="SUPFAM" id="SSF110296">
    <property type="entry name" value="Oligoxyloglucan reducing end-specific cellobiohydrolase"/>
    <property type="match status" value="1"/>
</dbReference>
<dbReference type="EMBL" id="WSES01000005">
    <property type="protein sequence ID" value="MVW61660.1"/>
    <property type="molecule type" value="Genomic_DNA"/>
</dbReference>
<dbReference type="InterPro" id="IPR015943">
    <property type="entry name" value="WD40/YVTN_repeat-like_dom_sf"/>
</dbReference>
<organism evidence="2 3">
    <name type="scientific">Massilia cellulosiltytica</name>
    <dbReference type="NCBI Taxonomy" id="2683234"/>
    <lineage>
        <taxon>Bacteria</taxon>
        <taxon>Pseudomonadati</taxon>
        <taxon>Pseudomonadota</taxon>
        <taxon>Betaproteobacteria</taxon>
        <taxon>Burkholderiales</taxon>
        <taxon>Oxalobacteraceae</taxon>
        <taxon>Telluria group</taxon>
        <taxon>Massilia</taxon>
    </lineage>
</organism>
<dbReference type="PROSITE" id="PS51257">
    <property type="entry name" value="PROKAR_LIPOPROTEIN"/>
    <property type="match status" value="1"/>
</dbReference>
<feature type="signal peptide" evidence="1">
    <location>
        <begin position="1"/>
        <end position="24"/>
    </location>
</feature>
<gene>
    <name evidence="2" type="ORF">GPY61_17145</name>
</gene>
<dbReference type="RefSeq" id="WP_160409580.1">
    <property type="nucleotide sequence ID" value="NZ_WSES01000005.1"/>
</dbReference>
<dbReference type="Proteomes" id="UP000443353">
    <property type="component" value="Unassembled WGS sequence"/>
</dbReference>